<reference evidence="2" key="1">
    <citation type="submission" date="2023-07" db="EMBL/GenBank/DDBJ databases">
        <title>draft genome sequence of fig (Ficus carica).</title>
        <authorList>
            <person name="Takahashi T."/>
            <person name="Nishimura K."/>
        </authorList>
    </citation>
    <scope>NUCLEOTIDE SEQUENCE</scope>
</reference>
<proteinExistence type="predicted"/>
<organism evidence="2 3">
    <name type="scientific">Ficus carica</name>
    <name type="common">Common fig</name>
    <dbReference type="NCBI Taxonomy" id="3494"/>
    <lineage>
        <taxon>Eukaryota</taxon>
        <taxon>Viridiplantae</taxon>
        <taxon>Streptophyta</taxon>
        <taxon>Embryophyta</taxon>
        <taxon>Tracheophyta</taxon>
        <taxon>Spermatophyta</taxon>
        <taxon>Magnoliopsida</taxon>
        <taxon>eudicotyledons</taxon>
        <taxon>Gunneridae</taxon>
        <taxon>Pentapetalae</taxon>
        <taxon>rosids</taxon>
        <taxon>fabids</taxon>
        <taxon>Rosales</taxon>
        <taxon>Moraceae</taxon>
        <taxon>Ficeae</taxon>
        <taxon>Ficus</taxon>
    </lineage>
</organism>
<keyword evidence="3" id="KW-1185">Reference proteome</keyword>
<dbReference type="AlphaFoldDB" id="A0AA87ZTI2"/>
<protein>
    <submittedName>
        <fullName evidence="2">Uncharacterized protein</fullName>
    </submittedName>
</protein>
<feature type="compositionally biased region" description="Polar residues" evidence="1">
    <location>
        <begin position="1"/>
        <end position="17"/>
    </location>
</feature>
<comment type="caution">
    <text evidence="2">The sequence shown here is derived from an EMBL/GenBank/DDBJ whole genome shotgun (WGS) entry which is preliminary data.</text>
</comment>
<feature type="compositionally biased region" description="Basic and acidic residues" evidence="1">
    <location>
        <begin position="21"/>
        <end position="33"/>
    </location>
</feature>
<dbReference type="Proteomes" id="UP001187192">
    <property type="component" value="Unassembled WGS sequence"/>
</dbReference>
<dbReference type="EMBL" id="BTGU01000008">
    <property type="protein sequence ID" value="GMN38325.1"/>
    <property type="molecule type" value="Genomic_DNA"/>
</dbReference>
<evidence type="ECO:0000256" key="1">
    <source>
        <dbReference type="SAM" id="MobiDB-lite"/>
    </source>
</evidence>
<accession>A0AA87ZTI2</accession>
<name>A0AA87ZTI2_FICCA</name>
<sequence length="67" mass="7148">MLMTRSSPTTGHPSQLGSPPCREHSFGRGDDNCQSRVPGWPLLGVLGSDRLTLHQLKSPGQAPSGRP</sequence>
<feature type="region of interest" description="Disordered" evidence="1">
    <location>
        <begin position="1"/>
        <end position="34"/>
    </location>
</feature>
<gene>
    <name evidence="2" type="ORF">TIFTF001_007569</name>
</gene>
<evidence type="ECO:0000313" key="2">
    <source>
        <dbReference type="EMBL" id="GMN38325.1"/>
    </source>
</evidence>
<evidence type="ECO:0000313" key="3">
    <source>
        <dbReference type="Proteomes" id="UP001187192"/>
    </source>
</evidence>